<dbReference type="Gene3D" id="2.60.370.10">
    <property type="entry name" value="Ctag/Cox11"/>
    <property type="match status" value="1"/>
</dbReference>
<evidence type="ECO:0000256" key="10">
    <source>
        <dbReference type="SAM" id="Phobius"/>
    </source>
</evidence>
<evidence type="ECO:0000256" key="5">
    <source>
        <dbReference type="ARBA" id="ARBA00022692"/>
    </source>
</evidence>
<dbReference type="PANTHER" id="PTHR21320:SF3">
    <property type="entry name" value="CYTOCHROME C OXIDASE ASSEMBLY PROTEIN COX11, MITOCHONDRIAL-RELATED"/>
    <property type="match status" value="1"/>
</dbReference>
<evidence type="ECO:0000313" key="12">
    <source>
        <dbReference type="Proteomes" id="UP000809621"/>
    </source>
</evidence>
<keyword evidence="7 10" id="KW-1133">Transmembrane helix</keyword>
<protein>
    <recommendedName>
        <fullName evidence="4">Cytochrome c oxidase assembly protein CtaG</fullName>
    </recommendedName>
</protein>
<comment type="function">
    <text evidence="1">Exerts its effect at some terminal stage of cytochrome c oxidase synthesis, probably by being involved in the insertion of the copper B into subunit I.</text>
</comment>
<dbReference type="EMBL" id="JAFEUM010000004">
    <property type="protein sequence ID" value="MBM7037120.1"/>
    <property type="molecule type" value="Genomic_DNA"/>
</dbReference>
<dbReference type="InterPro" id="IPR007533">
    <property type="entry name" value="Cyt_c_oxidase_assmbl_CtaG"/>
</dbReference>
<organism evidence="11 12">
    <name type="scientific">Vibrio ulleungensis</name>
    <dbReference type="NCBI Taxonomy" id="2807619"/>
    <lineage>
        <taxon>Bacteria</taxon>
        <taxon>Pseudomonadati</taxon>
        <taxon>Pseudomonadota</taxon>
        <taxon>Gammaproteobacteria</taxon>
        <taxon>Vibrionales</taxon>
        <taxon>Vibrionaceae</taxon>
        <taxon>Vibrio</taxon>
    </lineage>
</organism>
<keyword evidence="9 10" id="KW-0472">Membrane</keyword>
<reference evidence="11 12" key="1">
    <citation type="submission" date="2021-02" db="EMBL/GenBank/DDBJ databases">
        <authorList>
            <person name="Park J.-S."/>
        </authorList>
    </citation>
    <scope>NUCLEOTIDE SEQUENCE [LARGE SCALE GENOMIC DNA]</scope>
    <source>
        <strain evidence="11 12">188UL20-2</strain>
    </source>
</reference>
<evidence type="ECO:0000256" key="9">
    <source>
        <dbReference type="ARBA" id="ARBA00023136"/>
    </source>
</evidence>
<dbReference type="NCBIfam" id="NF003465">
    <property type="entry name" value="PRK05089.1"/>
    <property type="match status" value="1"/>
</dbReference>
<evidence type="ECO:0000256" key="8">
    <source>
        <dbReference type="ARBA" id="ARBA00023008"/>
    </source>
</evidence>
<keyword evidence="5 10" id="KW-0812">Transmembrane</keyword>
<accession>A0ABS2HHV6</accession>
<comment type="subcellular location">
    <subcellularLocation>
        <location evidence="2">Cell inner membrane</location>
        <topology evidence="2">Single-pass type II membrane protein</topology>
        <orientation evidence="2">Periplasmic side</orientation>
    </subcellularLocation>
</comment>
<keyword evidence="12" id="KW-1185">Reference proteome</keyword>
<dbReference type="Pfam" id="PF04442">
    <property type="entry name" value="CtaG_Cox11"/>
    <property type="match status" value="1"/>
</dbReference>
<evidence type="ECO:0000256" key="4">
    <source>
        <dbReference type="ARBA" id="ARBA00015384"/>
    </source>
</evidence>
<sequence>MSKHQLPHKEQSQRTVHSKLTMKLLLGVVAMFGFGYALVPLYDIMCEQLGINGKTSEVAATIPNALEVDTSRVIRIELMSHINSGMHWDFYPNKQVIDVHPGEVIQTHFVAKNRTEQAMVAQAVPSVSPGMGASYFNKVECFCFNQQPLAAQQQTDMGLLFYIEPDVPDNIHTLTLSYTLFDITEAVNSSQEVISQTSSLTDGDSMWGAFDQVGTKATAVLSDTETLLQFSDRLSLILNLKD</sequence>
<comment type="caution">
    <text evidence="11">The sequence shown here is derived from an EMBL/GenBank/DDBJ whole genome shotgun (WGS) entry which is preliminary data.</text>
</comment>
<keyword evidence="8" id="KW-0186">Copper</keyword>
<dbReference type="SUPFAM" id="SSF110111">
    <property type="entry name" value="Ctag/Cox11"/>
    <property type="match status" value="1"/>
</dbReference>
<name>A0ABS2HHV6_9VIBR</name>
<evidence type="ECO:0000256" key="1">
    <source>
        <dbReference type="ARBA" id="ARBA00004007"/>
    </source>
</evidence>
<comment type="similarity">
    <text evidence="3">Belongs to the COX11/CtaG family.</text>
</comment>
<dbReference type="PANTHER" id="PTHR21320">
    <property type="entry name" value="CYTOCHROME C OXIDASE ASSEMBLY PROTEIN COX11-RELATED"/>
    <property type="match status" value="1"/>
</dbReference>
<proteinExistence type="inferred from homology"/>
<evidence type="ECO:0000256" key="7">
    <source>
        <dbReference type="ARBA" id="ARBA00022989"/>
    </source>
</evidence>
<dbReference type="Proteomes" id="UP000809621">
    <property type="component" value="Unassembled WGS sequence"/>
</dbReference>
<dbReference type="RefSeq" id="WP_205158679.1">
    <property type="nucleotide sequence ID" value="NZ_JAFEUM010000004.1"/>
</dbReference>
<evidence type="ECO:0000256" key="6">
    <source>
        <dbReference type="ARBA" id="ARBA00022968"/>
    </source>
</evidence>
<gene>
    <name evidence="11" type="ORF">JQC93_11960</name>
</gene>
<dbReference type="InterPro" id="IPR023471">
    <property type="entry name" value="CtaG/Cox11_dom_sf"/>
</dbReference>
<evidence type="ECO:0000256" key="3">
    <source>
        <dbReference type="ARBA" id="ARBA00009620"/>
    </source>
</evidence>
<keyword evidence="6" id="KW-0735">Signal-anchor</keyword>
<feature type="transmembrane region" description="Helical" evidence="10">
    <location>
        <begin position="20"/>
        <end position="39"/>
    </location>
</feature>
<evidence type="ECO:0000313" key="11">
    <source>
        <dbReference type="EMBL" id="MBM7037120.1"/>
    </source>
</evidence>
<evidence type="ECO:0000256" key="2">
    <source>
        <dbReference type="ARBA" id="ARBA00004382"/>
    </source>
</evidence>